<evidence type="ECO:0000313" key="2">
    <source>
        <dbReference type="EMBL" id="AZG45078.1"/>
    </source>
</evidence>
<dbReference type="SUPFAM" id="SSF53474">
    <property type="entry name" value="alpha/beta-Hydrolases"/>
    <property type="match status" value="1"/>
</dbReference>
<dbReference type="GO" id="GO:0016787">
    <property type="term" value="F:hydrolase activity"/>
    <property type="evidence" value="ECO:0007669"/>
    <property type="project" value="UniProtKB-KW"/>
</dbReference>
<dbReference type="Gene3D" id="3.40.50.1820">
    <property type="entry name" value="alpha/beta hydrolase"/>
    <property type="match status" value="1"/>
</dbReference>
<gene>
    <name evidence="2" type="ORF">D7316_01671</name>
</gene>
<reference evidence="2 3" key="1">
    <citation type="submission" date="2018-11" db="EMBL/GenBank/DDBJ databases">
        <title>Gordonia insulae sp. nov., isolated from an island soil.</title>
        <authorList>
            <person name="Kim Y.S."/>
            <person name="Kim S.B."/>
        </authorList>
    </citation>
    <scope>NUCLEOTIDE SEQUENCE [LARGE SCALE GENOMIC DNA]</scope>
    <source>
        <strain evidence="2 3">MMS17-SY073</strain>
    </source>
</reference>
<keyword evidence="1" id="KW-0378">Hydrolase</keyword>
<dbReference type="InterPro" id="IPR029058">
    <property type="entry name" value="AB_hydrolase_fold"/>
</dbReference>
<proteinExistence type="predicted"/>
<keyword evidence="3" id="KW-1185">Reference proteome</keyword>
<dbReference type="EMBL" id="CP033972">
    <property type="protein sequence ID" value="AZG45078.1"/>
    <property type="molecule type" value="Genomic_DNA"/>
</dbReference>
<dbReference type="AlphaFoldDB" id="A0A3G8JJF8"/>
<dbReference type="SMART" id="SM01110">
    <property type="entry name" value="Cutinase"/>
    <property type="match status" value="1"/>
</dbReference>
<name>A0A3G8JJF8_9ACTN</name>
<protein>
    <submittedName>
        <fullName evidence="2">Uncharacterized protein</fullName>
    </submittedName>
</protein>
<evidence type="ECO:0000256" key="1">
    <source>
        <dbReference type="ARBA" id="ARBA00022801"/>
    </source>
</evidence>
<organism evidence="2 3">
    <name type="scientific">Gordonia insulae</name>
    <dbReference type="NCBI Taxonomy" id="2420509"/>
    <lineage>
        <taxon>Bacteria</taxon>
        <taxon>Bacillati</taxon>
        <taxon>Actinomycetota</taxon>
        <taxon>Actinomycetes</taxon>
        <taxon>Mycobacteriales</taxon>
        <taxon>Gordoniaceae</taxon>
        <taxon>Gordonia</taxon>
    </lineage>
</organism>
<dbReference type="InterPro" id="IPR000675">
    <property type="entry name" value="Cutinase/axe"/>
</dbReference>
<dbReference type="KEGG" id="gom:D7316_01671"/>
<dbReference type="RefSeq" id="WP_164473753.1">
    <property type="nucleotide sequence ID" value="NZ_CP033972.1"/>
</dbReference>
<dbReference type="Proteomes" id="UP000271469">
    <property type="component" value="Chromosome"/>
</dbReference>
<evidence type="ECO:0000313" key="3">
    <source>
        <dbReference type="Proteomes" id="UP000271469"/>
    </source>
</evidence>
<sequence length="262" mass="28131">MITYITVCGTGEHARVPGNMLNQVAARLGGQVDHHDLDYPASIACFNPYGDISGVSEAESRRRGVANLAAAIRATPHLVVLSGYSLGALVVSDFLVAKARGAFADCMVVAVVNVADPGRRAGYSYGLPSFGFGLDGQHAPWPPGIDVYQIANPVDGITSAPADSPLRVVADKIRSFSITQQGAVEWFDDMIAQLNGQQATQIQANWWRPEFWQAYAEAPGWLRGYLFDGQHTIAYGRPSWFSESGHRVNGIQLAAGAVAHYA</sequence>
<accession>A0A3G8JJF8</accession>